<protein>
    <submittedName>
        <fullName evidence="3">Uncharacterized protein</fullName>
    </submittedName>
</protein>
<name>A0A816VP81_9BILA</name>
<dbReference type="Proteomes" id="UP000663855">
    <property type="component" value="Unassembled WGS sequence"/>
</dbReference>
<dbReference type="AlphaFoldDB" id="A0A816VP81"/>
<organism evidence="3 6">
    <name type="scientific">Rotaria magnacalcarata</name>
    <dbReference type="NCBI Taxonomy" id="392030"/>
    <lineage>
        <taxon>Eukaryota</taxon>
        <taxon>Metazoa</taxon>
        <taxon>Spiralia</taxon>
        <taxon>Gnathifera</taxon>
        <taxon>Rotifera</taxon>
        <taxon>Eurotatoria</taxon>
        <taxon>Bdelloidea</taxon>
        <taxon>Philodinida</taxon>
        <taxon>Philodinidae</taxon>
        <taxon>Rotaria</taxon>
    </lineage>
</organism>
<accession>A0A816VP81</accession>
<proteinExistence type="predicted"/>
<dbReference type="OrthoDB" id="10069740at2759"/>
<evidence type="ECO:0000313" key="4">
    <source>
        <dbReference type="EMBL" id="CAF4144991.1"/>
    </source>
</evidence>
<evidence type="ECO:0000313" key="5">
    <source>
        <dbReference type="EMBL" id="CAF4176282.1"/>
    </source>
</evidence>
<dbReference type="EMBL" id="CAJNOW010009992">
    <property type="protein sequence ID" value="CAF1574714.1"/>
    <property type="molecule type" value="Genomic_DNA"/>
</dbReference>
<comment type="caution">
    <text evidence="3">The sequence shown here is derived from an EMBL/GenBank/DDBJ whole genome shotgun (WGS) entry which is preliminary data.</text>
</comment>
<evidence type="ECO:0000313" key="3">
    <source>
        <dbReference type="EMBL" id="CAF2123443.1"/>
    </source>
</evidence>
<dbReference type="Proteomes" id="UP000681967">
    <property type="component" value="Unassembled WGS sequence"/>
</dbReference>
<evidence type="ECO:0000313" key="6">
    <source>
        <dbReference type="Proteomes" id="UP000663824"/>
    </source>
</evidence>
<evidence type="ECO:0000313" key="2">
    <source>
        <dbReference type="EMBL" id="CAF1574714.1"/>
    </source>
</evidence>
<dbReference type="EMBL" id="CAJOBI010009735">
    <property type="protein sequence ID" value="CAF4144991.1"/>
    <property type="molecule type" value="Genomic_DNA"/>
</dbReference>
<reference evidence="3" key="1">
    <citation type="submission" date="2021-02" db="EMBL/GenBank/DDBJ databases">
        <authorList>
            <person name="Nowell W R."/>
        </authorList>
    </citation>
    <scope>NUCLEOTIDE SEQUENCE</scope>
</reference>
<dbReference type="Proteomes" id="UP000663824">
    <property type="component" value="Unassembled WGS sequence"/>
</dbReference>
<evidence type="ECO:0000313" key="1">
    <source>
        <dbReference type="EMBL" id="CAF1475372.1"/>
    </source>
</evidence>
<gene>
    <name evidence="5" type="ORF">BYL167_LOCUS22621</name>
    <name evidence="1" type="ORF">CJN711_LOCUS25874</name>
    <name evidence="2" type="ORF">KQP761_LOCUS19534</name>
    <name evidence="3" type="ORF">MBJ925_LOCUS26323</name>
    <name evidence="4" type="ORF">SMN809_LOCUS19455</name>
</gene>
<dbReference type="EMBL" id="CAJNRE010013997">
    <property type="protein sequence ID" value="CAF2123443.1"/>
    <property type="molecule type" value="Genomic_DNA"/>
</dbReference>
<dbReference type="EMBL" id="CAJNOV010012109">
    <property type="protein sequence ID" value="CAF1475372.1"/>
    <property type="molecule type" value="Genomic_DNA"/>
</dbReference>
<dbReference type="EMBL" id="CAJOBH010013608">
    <property type="protein sequence ID" value="CAF4176282.1"/>
    <property type="molecule type" value="Genomic_DNA"/>
</dbReference>
<dbReference type="Proteomes" id="UP000676336">
    <property type="component" value="Unassembled WGS sequence"/>
</dbReference>
<sequence length="161" mass="18794">MIGLIIGVFSSADHAHLLQNILDFFQHPDIINGNFNENLAIIIINETLNIGLHRKRISNRLNLQNITLCFIDNREFSFENWYFYRRLARDTGGEYMMFRNAANILTTAVLLALRSEDTLRQAFRHISEENIQMFENNHDNVDEGNQQIENDNDLNFDHGLI</sequence>
<dbReference type="Proteomes" id="UP000663834">
    <property type="component" value="Unassembled WGS sequence"/>
</dbReference>